<dbReference type="PANTHER" id="PTHR23180">
    <property type="entry name" value="CENTAURIN/ARF"/>
    <property type="match status" value="1"/>
</dbReference>
<dbReference type="CDD" id="cd07608">
    <property type="entry name" value="BAR_ArfGAP_fungi"/>
    <property type="match status" value="1"/>
</dbReference>
<proteinExistence type="predicted"/>
<evidence type="ECO:0000256" key="5">
    <source>
        <dbReference type="RuleBase" id="RU369028"/>
    </source>
</evidence>
<dbReference type="Gene3D" id="1.10.220.150">
    <property type="entry name" value="Arf GTPase activating protein"/>
    <property type="match status" value="1"/>
</dbReference>
<evidence type="ECO:0000256" key="1">
    <source>
        <dbReference type="ARBA" id="ARBA00022723"/>
    </source>
</evidence>
<dbReference type="InterPro" id="IPR038508">
    <property type="entry name" value="ArfGAP_dom_sf"/>
</dbReference>
<feature type="region of interest" description="Disordered" evidence="7">
    <location>
        <begin position="709"/>
        <end position="769"/>
    </location>
</feature>
<evidence type="ECO:0000256" key="3">
    <source>
        <dbReference type="ARBA" id="ARBA00022833"/>
    </source>
</evidence>
<sequence>MGVVTSRPDEAGSVYLTDQSRFSISSISVVNYATQRPILRIAPTADRRGLVPVREEGSPMIEFVQDIEPNSLIPILLKLLNDGGLEIKFKLALNKSAAEGFSMNGLTFMNSCNGKQIDTMLTKELQSDPNIQKRQNVMFIGDYSANQGGVIEFEWTWVWSPPSDLNEVFNGWRNTCVFAEYNRHEHKLSKVAQFSFWVQDATRSVWSIPQSPRQLNIARFGSPSNFSDDSGLDGYQGKGSAAAAEVLENPEAYSVPLAQISTSSSSASASGVLSASSSKADEGTSYTEDGPLFRATVASLERKTVSLKAVIKKLLKRTIQMHETQEQYCAAYAGFLESLREASKDLVSLRPAVETFFDTSGRDILKFEKRSSGALNSHVIEPLRRLYDVDIKAADAKKREFDDDSKEYYAWLSRYLSMKQEAKGKKKHDGDTKYQDKRKVFELKRFDYYTFIQDMHGGRKANETAYQLSAYASAVVKSFEDTFKSMQLIRPQIDGMLSSMKEKKDTWTIRRTEREEKRRALERSAMPDPTLNGPGSSGLVSSGADEYSRKSAQPSLMTSPAPRDAAKSAELAHLAGGSSGGTDDDDSQSDRRKEGLLWAMSRPGGHSDPRNLNKPGWHKFWVVLAGGQLCEYTNWKQSVELHNDPINLRMASVREARGTDRRFCFEVITLQYRRIYQATSEEDMYSWITAISNAISSTIEGGETKDPAAAVADRAGGGGGDSLFPKPSPSTPVRQGSPVNTRSGGLVGDSEGYDGTEGEIQPSPITTTEKRESLLRRVREADAENAICADCGNSSKVEWVSINLMVVLCIECSGLHRSLGTHISKMRSLTLDTTSFTADFVEALVRIGNRNANMVWEGQPNAKIAKKEMQRVIAEQQQQQQQLQQQQQQQQQSQQQQAQTQQSSPQAQQIPQPHFQHLHIHHQQPQQQQQMMSRSPQSPATTAGGSASGSSGGAARQARLAFITQKYVDRAFVARVPQPMAALWTAVRKQSIVDVLHALASGAKVDAPAQDGDIFLSALVHAGGEASAFAVAELLFQNGAKVPSEVPAELRMSAAAAAYIARKQGRSVGEATQAMSSMLLDGGRQRKGAGGKVGARSNN</sequence>
<dbReference type="Pfam" id="PF16746">
    <property type="entry name" value="BAR_3"/>
    <property type="match status" value="1"/>
</dbReference>
<dbReference type="RefSeq" id="XP_064766175.1">
    <property type="nucleotide sequence ID" value="XM_064913525.1"/>
</dbReference>
<keyword evidence="1 5" id="KW-0479">Metal-binding</keyword>
<dbReference type="Gene3D" id="2.30.29.30">
    <property type="entry name" value="Pleckstrin-homology domain (PH domain)/Phosphotyrosine-binding domain (PTB)"/>
    <property type="match status" value="1"/>
</dbReference>
<dbReference type="SMART" id="SM00105">
    <property type="entry name" value="ArfGap"/>
    <property type="match status" value="1"/>
</dbReference>
<keyword evidence="5" id="KW-0677">Repeat</keyword>
<dbReference type="SUPFAM" id="SSF103657">
    <property type="entry name" value="BAR/IMD domain-like"/>
    <property type="match status" value="1"/>
</dbReference>
<dbReference type="Gene3D" id="1.20.1270.60">
    <property type="entry name" value="Arfaptin homology (AH) domain/BAR domain"/>
    <property type="match status" value="1"/>
</dbReference>
<dbReference type="EMBL" id="JBBJBU010000013">
    <property type="protein sequence ID" value="KAK7203142.1"/>
    <property type="molecule type" value="Genomic_DNA"/>
</dbReference>
<evidence type="ECO:0000256" key="6">
    <source>
        <dbReference type="SAM" id="Coils"/>
    </source>
</evidence>
<dbReference type="InterPro" id="IPR001164">
    <property type="entry name" value="ArfGAP_dom"/>
</dbReference>
<dbReference type="InterPro" id="IPR037278">
    <property type="entry name" value="ARFGAP/RecO"/>
</dbReference>
<feature type="region of interest" description="Disordered" evidence="7">
    <location>
        <begin position="501"/>
        <end position="568"/>
    </location>
</feature>
<reference evidence="10 11" key="1">
    <citation type="submission" date="2024-03" db="EMBL/GenBank/DDBJ databases">
        <title>Genome-scale model development and genomic sequencing of the oleaginous clade Lipomyces.</title>
        <authorList>
            <consortium name="Lawrence Berkeley National Laboratory"/>
            <person name="Czajka J.J."/>
            <person name="Han Y."/>
            <person name="Kim J."/>
            <person name="Mondo S.J."/>
            <person name="Hofstad B.A."/>
            <person name="Robles A."/>
            <person name="Haridas S."/>
            <person name="Riley R."/>
            <person name="LaButti K."/>
            <person name="Pangilinan J."/>
            <person name="Andreopoulos W."/>
            <person name="Lipzen A."/>
            <person name="Yan J."/>
            <person name="Wang M."/>
            <person name="Ng V."/>
            <person name="Grigoriev I.V."/>
            <person name="Spatafora J.W."/>
            <person name="Magnuson J.K."/>
            <person name="Baker S.E."/>
            <person name="Pomraning K.R."/>
        </authorList>
    </citation>
    <scope>NUCLEOTIDE SEQUENCE [LARGE SCALE GENOMIC DNA]</scope>
    <source>
        <strain evidence="10 11">Phaff 52-87</strain>
    </source>
</reference>
<dbReference type="PROSITE" id="PS50115">
    <property type="entry name" value="ARFGAP"/>
    <property type="match status" value="1"/>
</dbReference>
<dbReference type="SUPFAM" id="SSF57863">
    <property type="entry name" value="ArfGap/RecO-like zinc finger"/>
    <property type="match status" value="1"/>
</dbReference>
<comment type="subcellular location">
    <subcellularLocation>
        <location evidence="5">Cytoplasm</location>
    </subcellularLocation>
</comment>
<dbReference type="InterPro" id="IPR027267">
    <property type="entry name" value="AH/BAR_dom_sf"/>
</dbReference>
<feature type="domain" description="Arf-GAP" evidence="9">
    <location>
        <begin position="772"/>
        <end position="900"/>
    </location>
</feature>
<evidence type="ECO:0000313" key="10">
    <source>
        <dbReference type="EMBL" id="KAK7203142.1"/>
    </source>
</evidence>
<dbReference type="Pfam" id="PF00169">
    <property type="entry name" value="PH"/>
    <property type="match status" value="1"/>
</dbReference>
<feature type="compositionally biased region" description="Polar residues" evidence="7">
    <location>
        <begin position="731"/>
        <end position="743"/>
    </location>
</feature>
<keyword evidence="3 5" id="KW-0862">Zinc</keyword>
<feature type="coiled-coil region" evidence="6">
    <location>
        <begin position="862"/>
        <end position="903"/>
    </location>
</feature>
<evidence type="ECO:0000256" key="4">
    <source>
        <dbReference type="PROSITE-ProRule" id="PRU00288"/>
    </source>
</evidence>
<comment type="function">
    <text evidence="5">GTPase-activating protein for the ADP ribosylation factor family.</text>
</comment>
<dbReference type="InterPro" id="IPR004148">
    <property type="entry name" value="BAR_dom"/>
</dbReference>
<gene>
    <name evidence="10" type="ORF">BZA70DRAFT_283968</name>
</gene>
<keyword evidence="11" id="KW-1185">Reference proteome</keyword>
<dbReference type="SUPFAM" id="SSF50729">
    <property type="entry name" value="PH domain-like"/>
    <property type="match status" value="1"/>
</dbReference>
<dbReference type="Proteomes" id="UP001498771">
    <property type="component" value="Unassembled WGS sequence"/>
</dbReference>
<accession>A0ABR1F005</accession>
<name>A0ABR1F005_9ASCO</name>
<feature type="compositionally biased region" description="Basic and acidic residues" evidence="7">
    <location>
        <begin position="501"/>
        <end position="522"/>
    </location>
</feature>
<dbReference type="Pfam" id="PF01412">
    <property type="entry name" value="ArfGap"/>
    <property type="match status" value="1"/>
</dbReference>
<evidence type="ECO:0000256" key="2">
    <source>
        <dbReference type="ARBA" id="ARBA00022771"/>
    </source>
</evidence>
<dbReference type="PROSITE" id="PS50003">
    <property type="entry name" value="PH_DOMAIN"/>
    <property type="match status" value="1"/>
</dbReference>
<dbReference type="GeneID" id="90039037"/>
<comment type="caution">
    <text evidence="10">The sequence shown here is derived from an EMBL/GenBank/DDBJ whole genome shotgun (WGS) entry which is preliminary data.</text>
</comment>
<feature type="region of interest" description="Disordered" evidence="7">
    <location>
        <begin position="1079"/>
        <end position="1099"/>
    </location>
</feature>
<keyword evidence="5" id="KW-0963">Cytoplasm</keyword>
<protein>
    <recommendedName>
        <fullName evidence="5">ADP-ribosylation factor GTPase-activating protein</fullName>
    </recommendedName>
</protein>
<keyword evidence="6" id="KW-0175">Coiled coil</keyword>
<organism evidence="10 11">
    <name type="scientific">Myxozyma melibiosi</name>
    <dbReference type="NCBI Taxonomy" id="54550"/>
    <lineage>
        <taxon>Eukaryota</taxon>
        <taxon>Fungi</taxon>
        <taxon>Dikarya</taxon>
        <taxon>Ascomycota</taxon>
        <taxon>Saccharomycotina</taxon>
        <taxon>Lipomycetes</taxon>
        <taxon>Lipomycetales</taxon>
        <taxon>Lipomycetaceae</taxon>
        <taxon>Myxozyma</taxon>
    </lineage>
</organism>
<dbReference type="InterPro" id="IPR011993">
    <property type="entry name" value="PH-like_dom_sf"/>
</dbReference>
<keyword evidence="5" id="KW-0040">ANK repeat</keyword>
<feature type="domain" description="PH" evidence="8">
    <location>
        <begin position="590"/>
        <end position="696"/>
    </location>
</feature>
<keyword evidence="5" id="KW-0343">GTPase activation</keyword>
<dbReference type="SMART" id="SM00233">
    <property type="entry name" value="PH"/>
    <property type="match status" value="1"/>
</dbReference>
<evidence type="ECO:0000259" key="9">
    <source>
        <dbReference type="PROSITE" id="PS50115"/>
    </source>
</evidence>
<dbReference type="InterPro" id="IPR045258">
    <property type="entry name" value="ACAP1/2/3-like"/>
</dbReference>
<evidence type="ECO:0000259" key="8">
    <source>
        <dbReference type="PROSITE" id="PS50003"/>
    </source>
</evidence>
<dbReference type="PANTHER" id="PTHR23180:SF160">
    <property type="entry name" value="ADP-RIBOSYLATION FACTOR GTPASE-ACTIVATING PROTEIN EFFECTOR PROTEIN 1"/>
    <property type="match status" value="1"/>
</dbReference>
<keyword evidence="2 4" id="KW-0863">Zinc-finger</keyword>
<dbReference type="InterPro" id="IPR001849">
    <property type="entry name" value="PH_domain"/>
</dbReference>
<feature type="region of interest" description="Disordered" evidence="7">
    <location>
        <begin position="917"/>
        <end position="953"/>
    </location>
</feature>
<dbReference type="CDD" id="cd08204">
    <property type="entry name" value="ArfGap"/>
    <property type="match status" value="1"/>
</dbReference>
<evidence type="ECO:0000313" key="11">
    <source>
        <dbReference type="Proteomes" id="UP001498771"/>
    </source>
</evidence>
<evidence type="ECO:0000256" key="7">
    <source>
        <dbReference type="SAM" id="MobiDB-lite"/>
    </source>
</evidence>